<feature type="transmembrane region" description="Helical" evidence="1">
    <location>
        <begin position="162"/>
        <end position="183"/>
    </location>
</feature>
<evidence type="ECO:0000256" key="1">
    <source>
        <dbReference type="SAM" id="Phobius"/>
    </source>
</evidence>
<keyword evidence="2" id="KW-1185">Reference proteome</keyword>
<accession>A0A915J9N4</accession>
<proteinExistence type="predicted"/>
<evidence type="ECO:0000313" key="2">
    <source>
        <dbReference type="Proteomes" id="UP000887565"/>
    </source>
</evidence>
<feature type="transmembrane region" description="Helical" evidence="1">
    <location>
        <begin position="16"/>
        <end position="33"/>
    </location>
</feature>
<name>A0A915J9N4_ROMCU</name>
<dbReference type="WBParaSite" id="nRc.2.0.1.t22867-RA">
    <property type="protein sequence ID" value="nRc.2.0.1.t22867-RA"/>
    <property type="gene ID" value="nRc.2.0.1.g22867"/>
</dbReference>
<protein>
    <submittedName>
        <fullName evidence="3">Neurotransmitter-gated ion-channel transmembrane domain-containing protein</fullName>
    </submittedName>
</protein>
<evidence type="ECO:0000313" key="3">
    <source>
        <dbReference type="WBParaSite" id="nRc.2.0.1.t22867-RA"/>
    </source>
</evidence>
<dbReference type="OMA" id="LLCCIEP"/>
<organism evidence="2 3">
    <name type="scientific">Romanomermis culicivorax</name>
    <name type="common">Nematode worm</name>
    <dbReference type="NCBI Taxonomy" id="13658"/>
    <lineage>
        <taxon>Eukaryota</taxon>
        <taxon>Metazoa</taxon>
        <taxon>Ecdysozoa</taxon>
        <taxon>Nematoda</taxon>
        <taxon>Enoplea</taxon>
        <taxon>Dorylaimia</taxon>
        <taxon>Mermithida</taxon>
        <taxon>Mermithoidea</taxon>
        <taxon>Mermithidae</taxon>
        <taxon>Romanomermis</taxon>
    </lineage>
</organism>
<sequence>MCVQATRFSKTLKMQLSIPMAISGILVVVAPLFGTMQTQIFVKMFSLVMQLICFQFLISMTPTAGMGNEMPKIYSFYEVTFVVTFISLLATVILKALSRNERIIPPAHNLYLLARTFNTYVCCSNQKNENQVWKIENLSSSKDQNGGVSVDQESNQWLEMFVAVNNAISLLLVVIYVIAALTLNL</sequence>
<keyword evidence="1" id="KW-1133">Transmembrane helix</keyword>
<dbReference type="Proteomes" id="UP000887565">
    <property type="component" value="Unplaced"/>
</dbReference>
<dbReference type="AlphaFoldDB" id="A0A915J9N4"/>
<feature type="transmembrane region" description="Helical" evidence="1">
    <location>
        <begin position="73"/>
        <end position="94"/>
    </location>
</feature>
<keyword evidence="1" id="KW-0472">Membrane</keyword>
<keyword evidence="1" id="KW-0812">Transmembrane</keyword>
<reference evidence="3" key="1">
    <citation type="submission" date="2022-11" db="UniProtKB">
        <authorList>
            <consortium name="WormBaseParasite"/>
        </authorList>
    </citation>
    <scope>IDENTIFICATION</scope>
</reference>
<feature type="transmembrane region" description="Helical" evidence="1">
    <location>
        <begin position="40"/>
        <end position="61"/>
    </location>
</feature>